<comment type="caution">
    <text evidence="2">The sequence shown here is derived from an EMBL/GenBank/DDBJ whole genome shotgun (WGS) entry which is preliminary data.</text>
</comment>
<evidence type="ECO:0000313" key="3">
    <source>
        <dbReference type="Proteomes" id="UP001589896"/>
    </source>
</evidence>
<feature type="transmembrane region" description="Helical" evidence="1">
    <location>
        <begin position="47"/>
        <end position="67"/>
    </location>
</feature>
<keyword evidence="1" id="KW-0812">Transmembrane</keyword>
<dbReference type="RefSeq" id="WP_386666047.1">
    <property type="nucleotide sequence ID" value="NZ_JBHLTG010000001.1"/>
</dbReference>
<organism evidence="2 3">
    <name type="scientific">Lysobacter korlensis</name>
    <dbReference type="NCBI Taxonomy" id="553636"/>
    <lineage>
        <taxon>Bacteria</taxon>
        <taxon>Pseudomonadati</taxon>
        <taxon>Pseudomonadota</taxon>
        <taxon>Gammaproteobacteria</taxon>
        <taxon>Lysobacterales</taxon>
        <taxon>Lysobacteraceae</taxon>
        <taxon>Lysobacter</taxon>
    </lineage>
</organism>
<keyword evidence="3" id="KW-1185">Reference proteome</keyword>
<dbReference type="EMBL" id="JBHLTG010000001">
    <property type="protein sequence ID" value="MFC0677488.1"/>
    <property type="molecule type" value="Genomic_DNA"/>
</dbReference>
<keyword evidence="1" id="KW-1133">Transmembrane helix</keyword>
<dbReference type="Proteomes" id="UP001589896">
    <property type="component" value="Unassembled WGS sequence"/>
</dbReference>
<protein>
    <submittedName>
        <fullName evidence="2">Uncharacterized protein</fullName>
    </submittedName>
</protein>
<gene>
    <name evidence="2" type="ORF">ACFFGH_06445</name>
</gene>
<name>A0ABV6RNM3_9GAMM</name>
<accession>A0ABV6RNM3</accession>
<sequence>MSAVRFDHDPQHDVADEPADPGASVICCLVCAALACIGAIAVTGNTLVWGGAAGALLAVGYLVSIFWPTPEA</sequence>
<feature type="transmembrane region" description="Helical" evidence="1">
    <location>
        <begin position="22"/>
        <end position="42"/>
    </location>
</feature>
<evidence type="ECO:0000256" key="1">
    <source>
        <dbReference type="SAM" id="Phobius"/>
    </source>
</evidence>
<reference evidence="2 3" key="1">
    <citation type="submission" date="2024-09" db="EMBL/GenBank/DDBJ databases">
        <authorList>
            <person name="Sun Q."/>
            <person name="Mori K."/>
        </authorList>
    </citation>
    <scope>NUCLEOTIDE SEQUENCE [LARGE SCALE GENOMIC DNA]</scope>
    <source>
        <strain evidence="2 3">KCTC 23076</strain>
    </source>
</reference>
<keyword evidence="1" id="KW-0472">Membrane</keyword>
<proteinExistence type="predicted"/>
<evidence type="ECO:0000313" key="2">
    <source>
        <dbReference type="EMBL" id="MFC0677488.1"/>
    </source>
</evidence>